<comment type="caution">
    <text evidence="2">The sequence shown here is derived from an EMBL/GenBank/DDBJ whole genome shotgun (WGS) entry which is preliminary data.</text>
</comment>
<feature type="compositionally biased region" description="Basic and acidic residues" evidence="1">
    <location>
        <begin position="214"/>
        <end position="225"/>
    </location>
</feature>
<dbReference type="EMBL" id="JABSTR010000001">
    <property type="protein sequence ID" value="KAH9361490.1"/>
    <property type="molecule type" value="Genomic_DNA"/>
</dbReference>
<protein>
    <submittedName>
        <fullName evidence="2">Uncharacterized protein</fullName>
    </submittedName>
</protein>
<dbReference type="VEuPathDB" id="VectorBase:HLOH_054815"/>
<evidence type="ECO:0000313" key="2">
    <source>
        <dbReference type="EMBL" id="KAH9361490.1"/>
    </source>
</evidence>
<feature type="region of interest" description="Disordered" evidence="1">
    <location>
        <begin position="214"/>
        <end position="246"/>
    </location>
</feature>
<name>A0A9J6FEM5_HAELO</name>
<reference evidence="2 3" key="1">
    <citation type="journal article" date="2020" name="Cell">
        <title>Large-Scale Comparative Analyses of Tick Genomes Elucidate Their Genetic Diversity and Vector Capacities.</title>
        <authorList>
            <consortium name="Tick Genome and Microbiome Consortium (TIGMIC)"/>
            <person name="Jia N."/>
            <person name="Wang J."/>
            <person name="Shi W."/>
            <person name="Du L."/>
            <person name="Sun Y."/>
            <person name="Zhan W."/>
            <person name="Jiang J.F."/>
            <person name="Wang Q."/>
            <person name="Zhang B."/>
            <person name="Ji P."/>
            <person name="Bell-Sakyi L."/>
            <person name="Cui X.M."/>
            <person name="Yuan T.T."/>
            <person name="Jiang B.G."/>
            <person name="Yang W.F."/>
            <person name="Lam T.T."/>
            <person name="Chang Q.C."/>
            <person name="Ding S.J."/>
            <person name="Wang X.J."/>
            <person name="Zhu J.G."/>
            <person name="Ruan X.D."/>
            <person name="Zhao L."/>
            <person name="Wei J.T."/>
            <person name="Ye R.Z."/>
            <person name="Que T.C."/>
            <person name="Du C.H."/>
            <person name="Zhou Y.H."/>
            <person name="Cheng J.X."/>
            <person name="Dai P.F."/>
            <person name="Guo W.B."/>
            <person name="Han X.H."/>
            <person name="Huang E.J."/>
            <person name="Li L.F."/>
            <person name="Wei W."/>
            <person name="Gao Y.C."/>
            <person name="Liu J.Z."/>
            <person name="Shao H.Z."/>
            <person name="Wang X."/>
            <person name="Wang C.C."/>
            <person name="Yang T.C."/>
            <person name="Huo Q.B."/>
            <person name="Li W."/>
            <person name="Chen H.Y."/>
            <person name="Chen S.E."/>
            <person name="Zhou L.G."/>
            <person name="Ni X.B."/>
            <person name="Tian J.H."/>
            <person name="Sheng Y."/>
            <person name="Liu T."/>
            <person name="Pan Y.S."/>
            <person name="Xia L.Y."/>
            <person name="Li J."/>
            <person name="Zhao F."/>
            <person name="Cao W.C."/>
        </authorList>
    </citation>
    <scope>NUCLEOTIDE SEQUENCE [LARGE SCALE GENOMIC DNA]</scope>
    <source>
        <strain evidence="2">HaeL-2018</strain>
    </source>
</reference>
<gene>
    <name evidence="2" type="ORF">HPB48_013198</name>
</gene>
<dbReference type="AlphaFoldDB" id="A0A9J6FEM5"/>
<feature type="region of interest" description="Disordered" evidence="1">
    <location>
        <begin position="1"/>
        <end position="82"/>
    </location>
</feature>
<feature type="compositionally biased region" description="Basic residues" evidence="1">
    <location>
        <begin position="44"/>
        <end position="53"/>
    </location>
</feature>
<feature type="compositionally biased region" description="Basic and acidic residues" evidence="1">
    <location>
        <begin position="26"/>
        <end position="43"/>
    </location>
</feature>
<organism evidence="2 3">
    <name type="scientific">Haemaphysalis longicornis</name>
    <name type="common">Bush tick</name>
    <dbReference type="NCBI Taxonomy" id="44386"/>
    <lineage>
        <taxon>Eukaryota</taxon>
        <taxon>Metazoa</taxon>
        <taxon>Ecdysozoa</taxon>
        <taxon>Arthropoda</taxon>
        <taxon>Chelicerata</taxon>
        <taxon>Arachnida</taxon>
        <taxon>Acari</taxon>
        <taxon>Parasitiformes</taxon>
        <taxon>Ixodida</taxon>
        <taxon>Ixodoidea</taxon>
        <taxon>Ixodidae</taxon>
        <taxon>Haemaphysalinae</taxon>
        <taxon>Haemaphysalis</taxon>
    </lineage>
</organism>
<evidence type="ECO:0000256" key="1">
    <source>
        <dbReference type="SAM" id="MobiDB-lite"/>
    </source>
</evidence>
<feature type="compositionally biased region" description="Basic and acidic residues" evidence="1">
    <location>
        <begin position="61"/>
        <end position="74"/>
    </location>
</feature>
<keyword evidence="3" id="KW-1185">Reference proteome</keyword>
<evidence type="ECO:0000313" key="3">
    <source>
        <dbReference type="Proteomes" id="UP000821853"/>
    </source>
</evidence>
<proteinExistence type="predicted"/>
<feature type="compositionally biased region" description="Basic residues" evidence="1">
    <location>
        <begin position="233"/>
        <end position="244"/>
    </location>
</feature>
<sequence length="272" mass="31233">MPGDGVGKSTQLLGVSGGRQEVGAGHAEHRPMEFLDEAEGRESSKKRKARRPKQPTETEEAPERKSQEQSEPTRKKGSPQRVKRGRWAFVFADESARRLKPHVLRTTQWNDHVQFKIQQDSTIHEVDGATDIWSVSEAIVVIQAGLSDIGCTDMELNTLVQAFRSKLMKWMRRRPQYHFVFQALPEHSGQDENHFQSLREMEQFDEGCLRRTGRESGVHYHKPSDRIGNAGHRIQHKQGRRPRTAARPATVCFLGLRPSRRFPHDQRPSRHL</sequence>
<dbReference type="Proteomes" id="UP000821853">
    <property type="component" value="Chromosome 1"/>
</dbReference>
<accession>A0A9J6FEM5</accession>